<reference evidence="1" key="1">
    <citation type="submission" date="2020-03" db="EMBL/GenBank/DDBJ databases">
        <authorList>
            <person name="Chebbi M.A."/>
            <person name="Drezen J.M."/>
        </authorList>
    </citation>
    <scope>NUCLEOTIDE SEQUENCE</scope>
    <source>
        <tissue evidence="1">Whole body</tissue>
    </source>
</reference>
<feature type="non-terminal residue" evidence="1">
    <location>
        <position position="207"/>
    </location>
</feature>
<dbReference type="EMBL" id="JAAOIC020000039">
    <property type="protein sequence ID" value="KAG8038830.1"/>
    <property type="molecule type" value="Genomic_DNA"/>
</dbReference>
<evidence type="ECO:0000313" key="1">
    <source>
        <dbReference type="EMBL" id="KAG8038830.1"/>
    </source>
</evidence>
<accession>A0A8J5R150</accession>
<name>A0A8J5R150_9HYME</name>
<reference evidence="1" key="2">
    <citation type="submission" date="2021-04" db="EMBL/GenBank/DDBJ databases">
        <title>Genome-wide patterns of bracovirus chromosomal integration into multiple host tissues during parasitism.</title>
        <authorList>
            <person name="Chebbi M.A.C."/>
        </authorList>
    </citation>
    <scope>NUCLEOTIDE SEQUENCE</scope>
    <source>
        <tissue evidence="1">Whole body</tissue>
    </source>
</reference>
<comment type="caution">
    <text evidence="1">The sequence shown here is derived from an EMBL/GenBank/DDBJ whole genome shotgun (WGS) entry which is preliminary data.</text>
</comment>
<keyword evidence="2" id="KW-1185">Reference proteome</keyword>
<gene>
    <name evidence="1" type="ORF">G9C98_003137</name>
</gene>
<organism evidence="1 2">
    <name type="scientific">Cotesia typhae</name>
    <dbReference type="NCBI Taxonomy" id="2053667"/>
    <lineage>
        <taxon>Eukaryota</taxon>
        <taxon>Metazoa</taxon>
        <taxon>Ecdysozoa</taxon>
        <taxon>Arthropoda</taxon>
        <taxon>Hexapoda</taxon>
        <taxon>Insecta</taxon>
        <taxon>Pterygota</taxon>
        <taxon>Neoptera</taxon>
        <taxon>Endopterygota</taxon>
        <taxon>Hymenoptera</taxon>
        <taxon>Apocrita</taxon>
        <taxon>Ichneumonoidea</taxon>
        <taxon>Braconidae</taxon>
        <taxon>Microgastrinae</taxon>
        <taxon>Cotesia</taxon>
    </lineage>
</organism>
<evidence type="ECO:0000313" key="2">
    <source>
        <dbReference type="Proteomes" id="UP000729913"/>
    </source>
</evidence>
<proteinExistence type="predicted"/>
<protein>
    <submittedName>
        <fullName evidence="1">Uncharacterized protein</fullName>
    </submittedName>
</protein>
<feature type="non-terminal residue" evidence="1">
    <location>
        <position position="1"/>
    </location>
</feature>
<dbReference type="AlphaFoldDB" id="A0A8J5R150"/>
<dbReference type="Proteomes" id="UP000729913">
    <property type="component" value="Unassembled WGS sequence"/>
</dbReference>
<sequence>SAWQELTQENLAPAWSKLKSSINTSQNYNLSTEEDFGSDADCCMSKISPQNIDEIKKVIEKIPDMLYEESCDLGWEPQSLETIANKILSKYQITKTNKDIIDKENLRPSNVDTDNNKSLKQINFTPVAKDVSNNTNVEYMDETLESDYTDLEFLDDLISSDDILNASFMSTESISNTVNCDKRYIIADDSLMNKNVQFENQKVPNDC</sequence>